<keyword evidence="4" id="KW-1185">Reference proteome</keyword>
<evidence type="ECO:0000256" key="2">
    <source>
        <dbReference type="SAM" id="MobiDB-lite"/>
    </source>
</evidence>
<evidence type="ECO:0000313" key="3">
    <source>
        <dbReference type="EMBL" id="KAA5803342.1"/>
    </source>
</evidence>
<reference evidence="3 4" key="1">
    <citation type="submission" date="2019-09" db="EMBL/GenBank/DDBJ databases">
        <authorList>
            <person name="Kevbrin V."/>
            <person name="Grouzdev D.S."/>
        </authorList>
    </citation>
    <scope>NUCLEOTIDE SEQUENCE [LARGE SCALE GENOMIC DNA]</scope>
    <source>
        <strain evidence="3 4">G-192</strain>
    </source>
</reference>
<feature type="region of interest" description="Disordered" evidence="2">
    <location>
        <begin position="41"/>
        <end position="63"/>
    </location>
</feature>
<name>A0A5M6ZF04_9PROT</name>
<protein>
    <recommendedName>
        <fullName evidence="5">Magnesium transporter MgtE intracellular domain-containing protein</fullName>
    </recommendedName>
</protein>
<sequence length="225" mass="24815">MSPRPLLLLSVLLGGLLALKALSLADGAISWMSGAAHAVEDNEPAPAARESAPPPLPASRSVEEEPAIVLPSQSELDLQNRVAQRLRALDQREAELDTREQLIEVAERRMDEREARLIELRDDIHALVGELDSQREAQLNALVRVYATMEPEAAAPVMQTLMETDRETLLKIAAQMQESNARRFSQIMESANPRFVAELTMMLAARAQPPQTRAELEARRVAAAD</sequence>
<feature type="coiled-coil region" evidence="1">
    <location>
        <begin position="89"/>
        <end position="123"/>
    </location>
</feature>
<comment type="caution">
    <text evidence="3">The sequence shown here is derived from an EMBL/GenBank/DDBJ whole genome shotgun (WGS) entry which is preliminary data.</text>
</comment>
<proteinExistence type="predicted"/>
<dbReference type="Proteomes" id="UP000325122">
    <property type="component" value="Unassembled WGS sequence"/>
</dbReference>
<dbReference type="AlphaFoldDB" id="A0A5M6ZF04"/>
<evidence type="ECO:0000313" key="4">
    <source>
        <dbReference type="Proteomes" id="UP000325122"/>
    </source>
</evidence>
<dbReference type="RefSeq" id="WP_150022610.1">
    <property type="nucleotide sequence ID" value="NZ_VWOJ01000002.1"/>
</dbReference>
<dbReference type="EMBL" id="VWOJ01000002">
    <property type="protein sequence ID" value="KAA5803342.1"/>
    <property type="molecule type" value="Genomic_DNA"/>
</dbReference>
<evidence type="ECO:0008006" key="5">
    <source>
        <dbReference type="Google" id="ProtNLM"/>
    </source>
</evidence>
<keyword evidence="1" id="KW-0175">Coiled coil</keyword>
<organism evidence="3 4">
    <name type="scientific">Alkalicaulis satelles</name>
    <dbReference type="NCBI Taxonomy" id="2609175"/>
    <lineage>
        <taxon>Bacteria</taxon>
        <taxon>Pseudomonadati</taxon>
        <taxon>Pseudomonadota</taxon>
        <taxon>Alphaproteobacteria</taxon>
        <taxon>Maricaulales</taxon>
        <taxon>Maricaulaceae</taxon>
        <taxon>Alkalicaulis</taxon>
    </lineage>
</organism>
<accession>A0A5M6ZF04</accession>
<gene>
    <name evidence="3" type="ORF">F1654_05905</name>
</gene>
<evidence type="ECO:0000256" key="1">
    <source>
        <dbReference type="SAM" id="Coils"/>
    </source>
</evidence>